<dbReference type="InterPro" id="IPR004152">
    <property type="entry name" value="GAT_dom"/>
</dbReference>
<dbReference type="InterPro" id="IPR038425">
    <property type="entry name" value="GAT_sf"/>
</dbReference>
<evidence type="ECO:0000313" key="3">
    <source>
        <dbReference type="EMBL" id="CAG9839375.1"/>
    </source>
</evidence>
<dbReference type="GO" id="GO:0043130">
    <property type="term" value="F:ubiquitin binding"/>
    <property type="evidence" value="ECO:0007669"/>
    <property type="project" value="InterPro"/>
</dbReference>
<reference evidence="3" key="1">
    <citation type="submission" date="2022-01" db="EMBL/GenBank/DDBJ databases">
        <authorList>
            <person name="King R."/>
        </authorList>
    </citation>
    <scope>NUCLEOTIDE SEQUENCE</scope>
</reference>
<dbReference type="Proteomes" id="UP001153709">
    <property type="component" value="Chromosome 8"/>
</dbReference>
<feature type="region of interest" description="Disordered" evidence="1">
    <location>
        <begin position="229"/>
        <end position="254"/>
    </location>
</feature>
<organism evidence="3 4">
    <name type="scientific">Diabrotica balteata</name>
    <name type="common">Banded cucumber beetle</name>
    <dbReference type="NCBI Taxonomy" id="107213"/>
    <lineage>
        <taxon>Eukaryota</taxon>
        <taxon>Metazoa</taxon>
        <taxon>Ecdysozoa</taxon>
        <taxon>Arthropoda</taxon>
        <taxon>Hexapoda</taxon>
        <taxon>Insecta</taxon>
        <taxon>Pterygota</taxon>
        <taxon>Neoptera</taxon>
        <taxon>Endopterygota</taxon>
        <taxon>Coleoptera</taxon>
        <taxon>Polyphaga</taxon>
        <taxon>Cucujiformia</taxon>
        <taxon>Chrysomeloidea</taxon>
        <taxon>Chrysomelidae</taxon>
        <taxon>Galerucinae</taxon>
        <taxon>Diabroticina</taxon>
        <taxon>Diabroticites</taxon>
        <taxon>Diabrotica</taxon>
    </lineage>
</organism>
<accession>A0A9N9T9W2</accession>
<evidence type="ECO:0000313" key="4">
    <source>
        <dbReference type="Proteomes" id="UP001153709"/>
    </source>
</evidence>
<dbReference type="EMBL" id="OU898283">
    <property type="protein sequence ID" value="CAG9839375.1"/>
    <property type="molecule type" value="Genomic_DNA"/>
</dbReference>
<feature type="region of interest" description="Disordered" evidence="1">
    <location>
        <begin position="154"/>
        <end position="187"/>
    </location>
</feature>
<dbReference type="Pfam" id="PF03127">
    <property type="entry name" value="GAT"/>
    <property type="match status" value="1"/>
</dbReference>
<dbReference type="CDD" id="cd14233">
    <property type="entry name" value="GAT_TOM1_like"/>
    <property type="match status" value="1"/>
</dbReference>
<dbReference type="GO" id="GO:0035091">
    <property type="term" value="F:phosphatidylinositol binding"/>
    <property type="evidence" value="ECO:0007669"/>
    <property type="project" value="InterPro"/>
</dbReference>
<sequence>MAVLGEMLFELKPGEAQPDELELLQELHATCQSMQQRLVELIGKISNDGLCEELLRINDELNNLFLRYSRWEKNRDVGIKQSASAVLAKAIPPTTKPPLEASDSLIDFDDDISKNLNGLTLTPNKAGGDPSANKIDKVPSDEFDMFAQSRNVTYESSKQSGSTYKDNLNPDQISGGLSTVTQKNQSNPEDLEIDEMAGWLGRTSGVEEAVTSSDFDRFLAERAAAAESLPSIACATNTKSTSSPKDKKADQSPA</sequence>
<evidence type="ECO:0000259" key="2">
    <source>
        <dbReference type="PROSITE" id="PS50909"/>
    </source>
</evidence>
<dbReference type="PANTHER" id="PTHR13856">
    <property type="entry name" value="VHS DOMAIN CONTAINING PROTEIN FAMILY"/>
    <property type="match status" value="1"/>
</dbReference>
<name>A0A9N9T9W2_DIABA</name>
<dbReference type="GO" id="GO:0005768">
    <property type="term" value="C:endosome"/>
    <property type="evidence" value="ECO:0007669"/>
    <property type="project" value="TreeGrafter"/>
</dbReference>
<feature type="compositionally biased region" description="Polar residues" evidence="1">
    <location>
        <begin position="234"/>
        <end position="243"/>
    </location>
</feature>
<gene>
    <name evidence="3" type="ORF">DIABBA_LOCUS12149</name>
</gene>
<dbReference type="GO" id="GO:0007165">
    <property type="term" value="P:signal transduction"/>
    <property type="evidence" value="ECO:0007669"/>
    <property type="project" value="TreeGrafter"/>
</dbReference>
<evidence type="ECO:0000256" key="1">
    <source>
        <dbReference type="SAM" id="MobiDB-lite"/>
    </source>
</evidence>
<proteinExistence type="predicted"/>
<dbReference type="Gene3D" id="1.20.58.160">
    <property type="match status" value="1"/>
</dbReference>
<feature type="domain" description="GAT" evidence="2">
    <location>
        <begin position="1"/>
        <end position="73"/>
    </location>
</feature>
<dbReference type="AlphaFoldDB" id="A0A9N9T9W2"/>
<feature type="compositionally biased region" description="Basic and acidic residues" evidence="1">
    <location>
        <begin position="244"/>
        <end position="254"/>
    </location>
</feature>
<dbReference type="SUPFAM" id="SSF89009">
    <property type="entry name" value="GAT-like domain"/>
    <property type="match status" value="1"/>
</dbReference>
<keyword evidence="4" id="KW-1185">Reference proteome</keyword>
<dbReference type="PANTHER" id="PTHR13856:SF137">
    <property type="entry name" value="GH05942P"/>
    <property type="match status" value="1"/>
</dbReference>
<protein>
    <recommendedName>
        <fullName evidence="2">GAT domain-containing protein</fullName>
    </recommendedName>
</protein>
<dbReference type="PROSITE" id="PS50909">
    <property type="entry name" value="GAT"/>
    <property type="match status" value="1"/>
</dbReference>
<dbReference type="GO" id="GO:0030276">
    <property type="term" value="F:clathrin binding"/>
    <property type="evidence" value="ECO:0007669"/>
    <property type="project" value="TreeGrafter"/>
</dbReference>
<dbReference type="OrthoDB" id="2018246at2759"/>
<dbReference type="GO" id="GO:0016020">
    <property type="term" value="C:membrane"/>
    <property type="evidence" value="ECO:0007669"/>
    <property type="project" value="TreeGrafter"/>
</dbReference>